<dbReference type="Proteomes" id="UP000308092">
    <property type="component" value="Unassembled WGS sequence"/>
</dbReference>
<comment type="caution">
    <text evidence="1">The sequence shown here is derived from an EMBL/GenBank/DDBJ whole genome shotgun (WGS) entry which is preliminary data.</text>
</comment>
<dbReference type="EMBL" id="SOSA01000166">
    <property type="protein sequence ID" value="THC95243.1"/>
    <property type="molecule type" value="Genomic_DNA"/>
</dbReference>
<dbReference type="VEuPathDB" id="FungiDB:EYZ11_005282"/>
<reference evidence="1 2" key="1">
    <citation type="submission" date="2019-03" db="EMBL/GenBank/DDBJ databases">
        <title>The genome sequence of a newly discovered highly antifungal drug resistant Aspergillus species, Aspergillus tanneri NIH 1004.</title>
        <authorList>
            <person name="Mounaud S."/>
            <person name="Singh I."/>
            <person name="Joardar V."/>
            <person name="Pakala S."/>
            <person name="Pakala S."/>
            <person name="Venepally P."/>
            <person name="Hoover J."/>
            <person name="Nierman W."/>
            <person name="Chung J."/>
            <person name="Losada L."/>
        </authorList>
    </citation>
    <scope>NUCLEOTIDE SEQUENCE [LARGE SCALE GENOMIC DNA]</scope>
    <source>
        <strain evidence="1 2">NIH1004</strain>
    </source>
</reference>
<dbReference type="AlphaFoldDB" id="A0A4S3JIJ9"/>
<proteinExistence type="predicted"/>
<protein>
    <submittedName>
        <fullName evidence="1">Uncharacterized protein</fullName>
    </submittedName>
</protein>
<evidence type="ECO:0000313" key="1">
    <source>
        <dbReference type="EMBL" id="THC95243.1"/>
    </source>
</evidence>
<organism evidence="1 2">
    <name type="scientific">Aspergillus tanneri</name>
    <dbReference type="NCBI Taxonomy" id="1220188"/>
    <lineage>
        <taxon>Eukaryota</taxon>
        <taxon>Fungi</taxon>
        <taxon>Dikarya</taxon>
        <taxon>Ascomycota</taxon>
        <taxon>Pezizomycotina</taxon>
        <taxon>Eurotiomycetes</taxon>
        <taxon>Eurotiomycetidae</taxon>
        <taxon>Eurotiales</taxon>
        <taxon>Aspergillaceae</taxon>
        <taxon>Aspergillus</taxon>
        <taxon>Aspergillus subgen. Circumdati</taxon>
    </lineage>
</organism>
<evidence type="ECO:0000313" key="2">
    <source>
        <dbReference type="Proteomes" id="UP000308092"/>
    </source>
</evidence>
<sequence length="89" mass="10066">MSCAFYDGVDNEWQERELLFTGHRRGVVNIWSKIINGGRFELELIRQLHHIDNSRDNGANIPAGISCILALPQIVYTGDEAGRVVSILW</sequence>
<name>A0A4S3JIJ9_9EURO</name>
<keyword evidence="2" id="KW-1185">Reference proteome</keyword>
<accession>A0A4S3JIJ9</accession>
<dbReference type="STRING" id="1220188.A0A4S3JIJ9"/>
<gene>
    <name evidence="1" type="ORF">EYZ11_005282</name>
</gene>